<dbReference type="PANTHER" id="PTHR30055:SF234">
    <property type="entry name" value="HTH-TYPE TRANSCRIPTIONAL REGULATOR BETI"/>
    <property type="match status" value="1"/>
</dbReference>
<keyword evidence="2" id="KW-0805">Transcription regulation</keyword>
<dbReference type="PROSITE" id="PS01081">
    <property type="entry name" value="HTH_TETR_1"/>
    <property type="match status" value="1"/>
</dbReference>
<evidence type="ECO:0000313" key="7">
    <source>
        <dbReference type="EMBL" id="TCV84147.1"/>
    </source>
</evidence>
<feature type="domain" description="HTH tetR-type" evidence="6">
    <location>
        <begin position="28"/>
        <end position="88"/>
    </location>
</feature>
<keyword evidence="4" id="KW-0804">Transcription</keyword>
<protein>
    <submittedName>
        <fullName evidence="7">TetR family transcriptional regulator</fullName>
    </submittedName>
</protein>
<evidence type="ECO:0000256" key="5">
    <source>
        <dbReference type="PROSITE-ProRule" id="PRU00335"/>
    </source>
</evidence>
<evidence type="ECO:0000313" key="8">
    <source>
        <dbReference type="Proteomes" id="UP000295367"/>
    </source>
</evidence>
<dbReference type="Proteomes" id="UP000295367">
    <property type="component" value="Unassembled WGS sequence"/>
</dbReference>
<evidence type="ECO:0000256" key="4">
    <source>
        <dbReference type="ARBA" id="ARBA00023163"/>
    </source>
</evidence>
<evidence type="ECO:0000256" key="2">
    <source>
        <dbReference type="ARBA" id="ARBA00023015"/>
    </source>
</evidence>
<accession>A0A4R3XYK2</accession>
<dbReference type="PROSITE" id="PS50977">
    <property type="entry name" value="HTH_TETR_2"/>
    <property type="match status" value="1"/>
</dbReference>
<dbReference type="SUPFAM" id="SSF46689">
    <property type="entry name" value="Homeodomain-like"/>
    <property type="match status" value="1"/>
</dbReference>
<organism evidence="7 8">
    <name type="scientific">Sulfurirhabdus autotrophica</name>
    <dbReference type="NCBI Taxonomy" id="1706046"/>
    <lineage>
        <taxon>Bacteria</taxon>
        <taxon>Pseudomonadati</taxon>
        <taxon>Pseudomonadota</taxon>
        <taxon>Betaproteobacteria</taxon>
        <taxon>Nitrosomonadales</taxon>
        <taxon>Sulfuricellaceae</taxon>
        <taxon>Sulfurirhabdus</taxon>
    </lineage>
</organism>
<dbReference type="Pfam" id="PF00440">
    <property type="entry name" value="TetR_N"/>
    <property type="match status" value="1"/>
</dbReference>
<comment type="caution">
    <text evidence="7">The sequence shown here is derived from an EMBL/GenBank/DDBJ whole genome shotgun (WGS) entry which is preliminary data.</text>
</comment>
<keyword evidence="8" id="KW-1185">Reference proteome</keyword>
<gene>
    <name evidence="7" type="ORF">EDC63_11383</name>
</gene>
<evidence type="ECO:0000256" key="1">
    <source>
        <dbReference type="ARBA" id="ARBA00022491"/>
    </source>
</evidence>
<evidence type="ECO:0000256" key="3">
    <source>
        <dbReference type="ARBA" id="ARBA00023125"/>
    </source>
</evidence>
<dbReference type="InterPro" id="IPR009057">
    <property type="entry name" value="Homeodomain-like_sf"/>
</dbReference>
<dbReference type="InterPro" id="IPR050109">
    <property type="entry name" value="HTH-type_TetR-like_transc_reg"/>
</dbReference>
<dbReference type="PANTHER" id="PTHR30055">
    <property type="entry name" value="HTH-TYPE TRANSCRIPTIONAL REGULATOR RUTR"/>
    <property type="match status" value="1"/>
</dbReference>
<dbReference type="GO" id="GO:0000976">
    <property type="term" value="F:transcription cis-regulatory region binding"/>
    <property type="evidence" value="ECO:0007669"/>
    <property type="project" value="TreeGrafter"/>
</dbReference>
<name>A0A4R3XYK2_9PROT</name>
<dbReference type="PRINTS" id="PR00455">
    <property type="entry name" value="HTHTETR"/>
</dbReference>
<keyword evidence="3 5" id="KW-0238">DNA-binding</keyword>
<feature type="DNA-binding region" description="H-T-H motif" evidence="5">
    <location>
        <begin position="51"/>
        <end position="70"/>
    </location>
</feature>
<dbReference type="SUPFAM" id="SSF48498">
    <property type="entry name" value="Tetracyclin repressor-like, C-terminal domain"/>
    <property type="match status" value="1"/>
</dbReference>
<dbReference type="InterPro" id="IPR001647">
    <property type="entry name" value="HTH_TetR"/>
</dbReference>
<sequence length="218" mass="24418">MLLNKIVINYYLVVCFSMGTTRQRLSAEERQEEIVKVAVDLAAERGVDEVTTKDMADAMGLTQGAIFRHFATKDDIWFAVMQWIRARLMKVIGKAADEGVNPLDSLERMFFAHIAFISKHPAIPRLLFSERLHTKSVKLKQLIQEIMAGYEAKIAALLAEAKSQGIVSAELDENGAAVLYIGMIQGLVIQSSIFRGKRSLEEEARKVFPVYKRGISAK</sequence>
<dbReference type="AlphaFoldDB" id="A0A4R3XYK2"/>
<reference evidence="7 8" key="1">
    <citation type="submission" date="2019-03" db="EMBL/GenBank/DDBJ databases">
        <title>Genomic Encyclopedia of Type Strains, Phase IV (KMG-IV): sequencing the most valuable type-strain genomes for metagenomic binning, comparative biology and taxonomic classification.</title>
        <authorList>
            <person name="Goeker M."/>
        </authorList>
    </citation>
    <scope>NUCLEOTIDE SEQUENCE [LARGE SCALE GENOMIC DNA]</scope>
    <source>
        <strain evidence="7 8">DSM 100309</strain>
    </source>
</reference>
<dbReference type="EMBL" id="SMCO01000013">
    <property type="protein sequence ID" value="TCV84147.1"/>
    <property type="molecule type" value="Genomic_DNA"/>
</dbReference>
<proteinExistence type="predicted"/>
<keyword evidence="1" id="KW-0678">Repressor</keyword>
<dbReference type="Gene3D" id="1.10.357.10">
    <property type="entry name" value="Tetracycline Repressor, domain 2"/>
    <property type="match status" value="1"/>
</dbReference>
<dbReference type="InterPro" id="IPR023772">
    <property type="entry name" value="DNA-bd_HTH_TetR-type_CS"/>
</dbReference>
<dbReference type="GO" id="GO:0003700">
    <property type="term" value="F:DNA-binding transcription factor activity"/>
    <property type="evidence" value="ECO:0007669"/>
    <property type="project" value="TreeGrafter"/>
</dbReference>
<evidence type="ECO:0000259" key="6">
    <source>
        <dbReference type="PROSITE" id="PS50977"/>
    </source>
</evidence>
<dbReference type="InterPro" id="IPR036271">
    <property type="entry name" value="Tet_transcr_reg_TetR-rel_C_sf"/>
</dbReference>